<evidence type="ECO:0000256" key="3">
    <source>
        <dbReference type="SAM" id="MobiDB-lite"/>
    </source>
</evidence>
<dbReference type="PROSITE" id="PS51677">
    <property type="entry name" value="NODB"/>
    <property type="match status" value="1"/>
</dbReference>
<dbReference type="PANTHER" id="PTHR10587:SF133">
    <property type="entry name" value="CHITIN DEACETYLASE 1-RELATED"/>
    <property type="match status" value="1"/>
</dbReference>
<dbReference type="InterPro" id="IPR050248">
    <property type="entry name" value="Polysacc_deacetylase_ArnD"/>
</dbReference>
<keyword evidence="1" id="KW-0479">Metal-binding</keyword>
<dbReference type="SUPFAM" id="SSF88713">
    <property type="entry name" value="Glycoside hydrolase/deacetylase"/>
    <property type="match status" value="1"/>
</dbReference>
<evidence type="ECO:0000256" key="2">
    <source>
        <dbReference type="ARBA" id="ARBA00022801"/>
    </source>
</evidence>
<dbReference type="PANTHER" id="PTHR10587">
    <property type="entry name" value="GLYCOSYL TRANSFERASE-RELATED"/>
    <property type="match status" value="1"/>
</dbReference>
<dbReference type="EMBL" id="BAAATD010000005">
    <property type="protein sequence ID" value="GAA2603353.1"/>
    <property type="molecule type" value="Genomic_DNA"/>
</dbReference>
<sequence>MLGASACPQSHGREAQKARQQAAIKSVAPSPSPSPAVDCVKAKCVALTFDDGPGEHTPQLLDDLKNAGADATFFMLGQNIQGNEALLKRMVQEGHEVANHSWSHPDLTGLSSSAVRWEVERTNKAIQAASGVRPTMFRPPYGSTDERVGRAVAMPQIMWSVDSLDWQHHSVSTNVRIGTREPRSGGIVLYHDIHKETVDAIPQVLSNLKRRGFTFVTVSQLFRGQKLRPGHQYLQAERPKPKPKPSRPLTPSGTPSGPSSGAPSGPQSGVPSHAPSGVPSGVPSGTPSGTPSLPPSWIPGPTPPVPG</sequence>
<evidence type="ECO:0000313" key="5">
    <source>
        <dbReference type="EMBL" id="GAA2603353.1"/>
    </source>
</evidence>
<keyword evidence="2" id="KW-0378">Hydrolase</keyword>
<feature type="compositionally biased region" description="Low complexity" evidence="3">
    <location>
        <begin position="247"/>
        <end position="291"/>
    </location>
</feature>
<dbReference type="CDD" id="cd10954">
    <property type="entry name" value="CE4_CtAXE_like"/>
    <property type="match status" value="1"/>
</dbReference>
<protein>
    <recommendedName>
        <fullName evidence="4">NodB homology domain-containing protein</fullName>
    </recommendedName>
</protein>
<dbReference type="Proteomes" id="UP001501509">
    <property type="component" value="Unassembled WGS sequence"/>
</dbReference>
<evidence type="ECO:0000259" key="4">
    <source>
        <dbReference type="PROSITE" id="PS51677"/>
    </source>
</evidence>
<comment type="caution">
    <text evidence="5">The sequence shown here is derived from an EMBL/GenBank/DDBJ whole genome shotgun (WGS) entry which is preliminary data.</text>
</comment>
<feature type="domain" description="NodB homology" evidence="4">
    <location>
        <begin position="43"/>
        <end position="216"/>
    </location>
</feature>
<dbReference type="Pfam" id="PF01522">
    <property type="entry name" value="Polysacc_deac_1"/>
    <property type="match status" value="1"/>
</dbReference>
<dbReference type="InterPro" id="IPR011330">
    <property type="entry name" value="Glyco_hydro/deAcase_b/a-brl"/>
</dbReference>
<dbReference type="InterPro" id="IPR002509">
    <property type="entry name" value="NODB_dom"/>
</dbReference>
<keyword evidence="6" id="KW-1185">Reference proteome</keyword>
<organism evidence="5 6">
    <name type="scientific">Actinomadura fulvescens</name>
    <dbReference type="NCBI Taxonomy" id="46160"/>
    <lineage>
        <taxon>Bacteria</taxon>
        <taxon>Bacillati</taxon>
        <taxon>Actinomycetota</taxon>
        <taxon>Actinomycetes</taxon>
        <taxon>Streptosporangiales</taxon>
        <taxon>Thermomonosporaceae</taxon>
        <taxon>Actinomadura</taxon>
    </lineage>
</organism>
<feature type="region of interest" description="Disordered" evidence="3">
    <location>
        <begin position="1"/>
        <end position="20"/>
    </location>
</feature>
<evidence type="ECO:0000313" key="6">
    <source>
        <dbReference type="Proteomes" id="UP001501509"/>
    </source>
</evidence>
<feature type="compositionally biased region" description="Pro residues" evidence="3">
    <location>
        <begin position="292"/>
        <end position="307"/>
    </location>
</feature>
<gene>
    <name evidence="5" type="ORF">GCM10010411_41750</name>
</gene>
<proteinExistence type="predicted"/>
<accession>A0ABP6C7Q9</accession>
<dbReference type="Gene3D" id="3.20.20.370">
    <property type="entry name" value="Glycoside hydrolase/deacetylase"/>
    <property type="match status" value="1"/>
</dbReference>
<reference evidence="6" key="1">
    <citation type="journal article" date="2019" name="Int. J. Syst. Evol. Microbiol.">
        <title>The Global Catalogue of Microorganisms (GCM) 10K type strain sequencing project: providing services to taxonomists for standard genome sequencing and annotation.</title>
        <authorList>
            <consortium name="The Broad Institute Genomics Platform"/>
            <consortium name="The Broad Institute Genome Sequencing Center for Infectious Disease"/>
            <person name="Wu L."/>
            <person name="Ma J."/>
        </authorList>
    </citation>
    <scope>NUCLEOTIDE SEQUENCE [LARGE SCALE GENOMIC DNA]</scope>
    <source>
        <strain evidence="6">JCM 6833</strain>
    </source>
</reference>
<evidence type="ECO:0000256" key="1">
    <source>
        <dbReference type="ARBA" id="ARBA00022723"/>
    </source>
</evidence>
<name>A0ABP6C7Q9_9ACTN</name>
<feature type="region of interest" description="Disordered" evidence="3">
    <location>
        <begin position="227"/>
        <end position="307"/>
    </location>
</feature>